<evidence type="ECO:0000313" key="3">
    <source>
        <dbReference type="Proteomes" id="UP000603641"/>
    </source>
</evidence>
<organism evidence="2 3">
    <name type="scientific">Fictibacillus norfolkensis</name>
    <dbReference type="NCBI Taxonomy" id="2762233"/>
    <lineage>
        <taxon>Bacteria</taxon>
        <taxon>Bacillati</taxon>
        <taxon>Bacillota</taxon>
        <taxon>Bacilli</taxon>
        <taxon>Bacillales</taxon>
        <taxon>Fictibacillaceae</taxon>
        <taxon>Fictibacillus</taxon>
    </lineage>
</organism>
<keyword evidence="1" id="KW-1133">Transmembrane helix</keyword>
<keyword evidence="3" id="KW-1185">Reference proteome</keyword>
<evidence type="ECO:0000256" key="1">
    <source>
        <dbReference type="SAM" id="Phobius"/>
    </source>
</evidence>
<feature type="transmembrane region" description="Helical" evidence="1">
    <location>
        <begin position="7"/>
        <end position="22"/>
    </location>
</feature>
<dbReference type="RefSeq" id="WP_191752786.1">
    <property type="nucleotide sequence ID" value="NZ_JACSQM010000002.1"/>
</dbReference>
<protein>
    <submittedName>
        <fullName evidence="2">DUF3953 domain-containing protein</fullName>
    </submittedName>
</protein>
<gene>
    <name evidence="2" type="ORF">H9648_04830</name>
</gene>
<comment type="caution">
    <text evidence="2">The sequence shown here is derived from an EMBL/GenBank/DDBJ whole genome shotgun (WGS) entry which is preliminary data.</text>
</comment>
<proteinExistence type="predicted"/>
<evidence type="ECO:0000313" key="2">
    <source>
        <dbReference type="EMBL" id="MBD7963374.1"/>
    </source>
</evidence>
<name>A0ABR8SJU0_9BACL</name>
<dbReference type="InterPro" id="IPR025018">
    <property type="entry name" value="DUF3953"/>
</dbReference>
<accession>A0ABR8SJU0</accession>
<feature type="transmembrane region" description="Helical" evidence="1">
    <location>
        <begin position="57"/>
        <end position="75"/>
    </location>
</feature>
<sequence length="76" mass="8776">MFRKLKIVFSAVVLLLALYSIITDNPDIAPFTSLGLAFLLLVMGFEERQKKKKWISYLCFFAFAVNFYVSVQSFLI</sequence>
<dbReference type="EMBL" id="JACSQM010000002">
    <property type="protein sequence ID" value="MBD7963374.1"/>
    <property type="molecule type" value="Genomic_DNA"/>
</dbReference>
<dbReference type="Proteomes" id="UP000603641">
    <property type="component" value="Unassembled WGS sequence"/>
</dbReference>
<keyword evidence="1" id="KW-0812">Transmembrane</keyword>
<keyword evidence="1" id="KW-0472">Membrane</keyword>
<feature type="transmembrane region" description="Helical" evidence="1">
    <location>
        <begin position="28"/>
        <end position="45"/>
    </location>
</feature>
<dbReference type="Pfam" id="PF13129">
    <property type="entry name" value="DUF3953"/>
    <property type="match status" value="1"/>
</dbReference>
<reference evidence="2 3" key="1">
    <citation type="submission" date="2020-08" db="EMBL/GenBank/DDBJ databases">
        <title>A Genomic Blueprint of the Chicken Gut Microbiome.</title>
        <authorList>
            <person name="Gilroy R."/>
            <person name="Ravi A."/>
            <person name="Getino M."/>
            <person name="Pursley I."/>
            <person name="Horton D.L."/>
            <person name="Alikhan N.-F."/>
            <person name="Baker D."/>
            <person name="Gharbi K."/>
            <person name="Hall N."/>
            <person name="Watson M."/>
            <person name="Adriaenssens E.M."/>
            <person name="Foster-Nyarko E."/>
            <person name="Jarju S."/>
            <person name="Secka A."/>
            <person name="Antonio M."/>
            <person name="Oren A."/>
            <person name="Chaudhuri R."/>
            <person name="La Ragione R.M."/>
            <person name="Hildebrand F."/>
            <person name="Pallen M.J."/>
        </authorList>
    </citation>
    <scope>NUCLEOTIDE SEQUENCE [LARGE SCALE GENOMIC DNA]</scope>
    <source>
        <strain evidence="2 3">Sa2CUA10</strain>
    </source>
</reference>